<dbReference type="EMBL" id="QLMA01000007">
    <property type="protein sequence ID" value="RAJ77242.1"/>
    <property type="molecule type" value="Genomic_DNA"/>
</dbReference>
<reference evidence="1 2" key="1">
    <citation type="submission" date="2018-06" db="EMBL/GenBank/DDBJ databases">
        <title>Genomic Encyclopedia of Archaeal and Bacterial Type Strains, Phase II (KMG-II): from individual species to whole genera.</title>
        <authorList>
            <person name="Goeker M."/>
        </authorList>
    </citation>
    <scope>NUCLEOTIDE SEQUENCE [LARGE SCALE GENOMIC DNA]</scope>
    <source>
        <strain evidence="1 2">DSM 29821</strain>
    </source>
</reference>
<accession>A0A327VZM4</accession>
<organism evidence="1 2">
    <name type="scientific">Chitinophaga dinghuensis</name>
    <dbReference type="NCBI Taxonomy" id="1539050"/>
    <lineage>
        <taxon>Bacteria</taxon>
        <taxon>Pseudomonadati</taxon>
        <taxon>Bacteroidota</taxon>
        <taxon>Chitinophagia</taxon>
        <taxon>Chitinophagales</taxon>
        <taxon>Chitinophagaceae</taxon>
        <taxon>Chitinophaga</taxon>
    </lineage>
</organism>
<evidence type="ECO:0000313" key="2">
    <source>
        <dbReference type="Proteomes" id="UP000249819"/>
    </source>
</evidence>
<dbReference type="Proteomes" id="UP000249819">
    <property type="component" value="Unassembled WGS sequence"/>
</dbReference>
<dbReference type="InterPro" id="IPR013783">
    <property type="entry name" value="Ig-like_fold"/>
</dbReference>
<dbReference type="AlphaFoldDB" id="A0A327VZM4"/>
<keyword evidence="2" id="KW-1185">Reference proteome</keyword>
<dbReference type="Gene3D" id="2.60.40.10">
    <property type="entry name" value="Immunoglobulins"/>
    <property type="match status" value="1"/>
</dbReference>
<sequence>MKTYLALVWLLMIVFLSYSGDTFSQVSMAVQLPPVGVLMKSQLWNIMLINGGTRPVSIRIVFRMLDAGNSQPILAASTQSIILKPGGQQLQVKDFAPLQYEFLSSSIDKRDNGMLSPGNYIACYTVMLDNEKNFQPAVEDCIPFVVEPVSPPLLNYPEDSAVLDSRLPQFSWIPPAPLNLFTDLNYELRVVEVLPNQSFAESVQQNIPVYRAIGLRNSFNSYPSGGTALDTGKTYVWMVIANNGKQFAAQTDIRSFTLNKGDSINHTSLAFVQLRKSLDGAVVTTMNPLKFIYNNESADKQASYEVISLEDDHRVMHGTIDVQRGQNMLTLALKHVHKDGQYQFRLKNSRREVWRLNFIYRPE</sequence>
<dbReference type="OrthoDB" id="633506at2"/>
<protein>
    <submittedName>
        <fullName evidence="1">Uncharacterized protein</fullName>
    </submittedName>
</protein>
<comment type="caution">
    <text evidence="1">The sequence shown here is derived from an EMBL/GenBank/DDBJ whole genome shotgun (WGS) entry which is preliminary data.</text>
</comment>
<evidence type="ECO:0000313" key="1">
    <source>
        <dbReference type="EMBL" id="RAJ77242.1"/>
    </source>
</evidence>
<dbReference type="RefSeq" id="WP_146616254.1">
    <property type="nucleotide sequence ID" value="NZ_QLMA01000007.1"/>
</dbReference>
<proteinExistence type="predicted"/>
<gene>
    <name evidence="1" type="ORF">CLV59_1077</name>
</gene>
<name>A0A327VZM4_9BACT</name>